<feature type="transmembrane region" description="Helical" evidence="14">
    <location>
        <begin position="827"/>
        <end position="845"/>
    </location>
</feature>
<feature type="transmembrane region" description="Helical" evidence="14">
    <location>
        <begin position="181"/>
        <end position="200"/>
    </location>
</feature>
<feature type="transmembrane region" description="Helical" evidence="14">
    <location>
        <begin position="1072"/>
        <end position="1092"/>
    </location>
</feature>
<feature type="compositionally biased region" description="Pro residues" evidence="13">
    <location>
        <begin position="406"/>
        <end position="423"/>
    </location>
</feature>
<dbReference type="GO" id="GO:0005789">
    <property type="term" value="C:endoplasmic reticulum membrane"/>
    <property type="evidence" value="ECO:0007669"/>
    <property type="project" value="TreeGrafter"/>
</dbReference>
<comment type="caution">
    <text evidence="16">The sequence shown here is derived from an EMBL/GenBank/DDBJ whole genome shotgun (WGS) entry which is preliminary data.</text>
</comment>
<feature type="transmembrane region" description="Helical" evidence="14">
    <location>
        <begin position="1029"/>
        <end position="1052"/>
    </location>
</feature>
<evidence type="ECO:0000313" key="16">
    <source>
        <dbReference type="EMBL" id="ORX52669.1"/>
    </source>
</evidence>
<feature type="transmembrane region" description="Helical" evidence="14">
    <location>
        <begin position="1157"/>
        <end position="1174"/>
    </location>
</feature>
<dbReference type="GO" id="GO:0036503">
    <property type="term" value="P:ERAD pathway"/>
    <property type="evidence" value="ECO:0007669"/>
    <property type="project" value="TreeGrafter"/>
</dbReference>
<dbReference type="CDD" id="cd16702">
    <property type="entry name" value="RING_CH-C4HC3_MARCH6"/>
    <property type="match status" value="1"/>
</dbReference>
<dbReference type="EMBL" id="MCGT01000017">
    <property type="protein sequence ID" value="ORX52669.1"/>
    <property type="molecule type" value="Genomic_DNA"/>
</dbReference>
<evidence type="ECO:0000256" key="5">
    <source>
        <dbReference type="ARBA" id="ARBA00022679"/>
    </source>
</evidence>
<evidence type="ECO:0000256" key="3">
    <source>
        <dbReference type="ARBA" id="ARBA00004906"/>
    </source>
</evidence>
<evidence type="ECO:0000313" key="17">
    <source>
        <dbReference type="Proteomes" id="UP000242146"/>
    </source>
</evidence>
<comment type="subcellular location">
    <subcellularLocation>
        <location evidence="2">Membrane</location>
        <topology evidence="2">Multi-pass membrane protein</topology>
    </subcellularLocation>
</comment>
<dbReference type="PANTHER" id="PTHR13145:SF0">
    <property type="entry name" value="E3 UBIQUITIN-PROTEIN LIGASE MARCHF6"/>
    <property type="match status" value="1"/>
</dbReference>
<dbReference type="Pfam" id="PF12906">
    <property type="entry name" value="RINGv"/>
    <property type="match status" value="1"/>
</dbReference>
<dbReference type="Proteomes" id="UP000242146">
    <property type="component" value="Unassembled WGS sequence"/>
</dbReference>
<keyword evidence="11 14" id="KW-1133">Transmembrane helix</keyword>
<dbReference type="SUPFAM" id="SSF57850">
    <property type="entry name" value="RING/U-box"/>
    <property type="match status" value="1"/>
</dbReference>
<evidence type="ECO:0000256" key="10">
    <source>
        <dbReference type="ARBA" id="ARBA00022833"/>
    </source>
</evidence>
<keyword evidence="6 14" id="KW-0812">Transmembrane</keyword>
<evidence type="ECO:0000256" key="1">
    <source>
        <dbReference type="ARBA" id="ARBA00000900"/>
    </source>
</evidence>
<dbReference type="Gene3D" id="3.30.40.10">
    <property type="entry name" value="Zinc/RING finger domain, C3HC4 (zinc finger)"/>
    <property type="match status" value="1"/>
</dbReference>
<dbReference type="STRING" id="101127.A0A1X2GFG4"/>
<dbReference type="SMART" id="SM00744">
    <property type="entry name" value="RINGv"/>
    <property type="match status" value="1"/>
</dbReference>
<keyword evidence="12 14" id="KW-0472">Membrane</keyword>
<feature type="transmembrane region" description="Helical" evidence="14">
    <location>
        <begin position="90"/>
        <end position="110"/>
    </location>
</feature>
<keyword evidence="10" id="KW-0862">Zinc</keyword>
<evidence type="ECO:0000256" key="7">
    <source>
        <dbReference type="ARBA" id="ARBA00022723"/>
    </source>
</evidence>
<feature type="transmembrane region" description="Helical" evidence="14">
    <location>
        <begin position="663"/>
        <end position="682"/>
    </location>
</feature>
<dbReference type="GO" id="GO:0061630">
    <property type="term" value="F:ubiquitin protein ligase activity"/>
    <property type="evidence" value="ECO:0007669"/>
    <property type="project" value="UniProtKB-EC"/>
</dbReference>
<feature type="transmembrane region" description="Helical" evidence="14">
    <location>
        <begin position="1113"/>
        <end position="1137"/>
    </location>
</feature>
<name>A0A1X2GFG4_9FUNG</name>
<evidence type="ECO:0000256" key="13">
    <source>
        <dbReference type="SAM" id="MobiDB-lite"/>
    </source>
</evidence>
<feature type="compositionally biased region" description="Basic and acidic residues" evidence="13">
    <location>
        <begin position="346"/>
        <end position="360"/>
    </location>
</feature>
<dbReference type="InterPro" id="IPR011016">
    <property type="entry name" value="Znf_RING-CH"/>
</dbReference>
<keyword evidence="5" id="KW-0808">Transferase</keyword>
<dbReference type="PANTHER" id="PTHR13145">
    <property type="entry name" value="SSM4 PROTEIN"/>
    <property type="match status" value="1"/>
</dbReference>
<evidence type="ECO:0000256" key="4">
    <source>
        <dbReference type="ARBA" id="ARBA00012483"/>
    </source>
</evidence>
<evidence type="ECO:0000256" key="12">
    <source>
        <dbReference type="ARBA" id="ARBA00023136"/>
    </source>
</evidence>
<evidence type="ECO:0000256" key="8">
    <source>
        <dbReference type="ARBA" id="ARBA00022771"/>
    </source>
</evidence>
<feature type="compositionally biased region" description="Low complexity" evidence="13">
    <location>
        <begin position="309"/>
        <end position="321"/>
    </location>
</feature>
<dbReference type="Pfam" id="PF23113">
    <property type="entry name" value="MARCHF6_C"/>
    <property type="match status" value="1"/>
</dbReference>
<feature type="transmembrane region" description="Helical" evidence="14">
    <location>
        <begin position="1254"/>
        <end position="1273"/>
    </location>
</feature>
<dbReference type="EC" id="2.3.2.27" evidence="4"/>
<dbReference type="GO" id="GO:0008270">
    <property type="term" value="F:zinc ion binding"/>
    <property type="evidence" value="ECO:0007669"/>
    <property type="project" value="UniProtKB-KW"/>
</dbReference>
<keyword evidence="9" id="KW-0833">Ubl conjugation pathway</keyword>
<dbReference type="PROSITE" id="PS51292">
    <property type="entry name" value="ZF_RING_CH"/>
    <property type="match status" value="1"/>
</dbReference>
<feature type="transmembrane region" description="Helical" evidence="14">
    <location>
        <begin position="485"/>
        <end position="506"/>
    </location>
</feature>
<evidence type="ECO:0000256" key="14">
    <source>
        <dbReference type="SAM" id="Phobius"/>
    </source>
</evidence>
<feature type="compositionally biased region" description="Polar residues" evidence="13">
    <location>
        <begin position="379"/>
        <end position="391"/>
    </location>
</feature>
<evidence type="ECO:0000256" key="9">
    <source>
        <dbReference type="ARBA" id="ARBA00022786"/>
    </source>
</evidence>
<feature type="domain" description="RING-CH-type" evidence="15">
    <location>
        <begin position="1"/>
        <end position="60"/>
    </location>
</feature>
<feature type="region of interest" description="Disordered" evidence="13">
    <location>
        <begin position="217"/>
        <end position="236"/>
    </location>
</feature>
<dbReference type="OrthoDB" id="264354at2759"/>
<dbReference type="InterPro" id="IPR013083">
    <property type="entry name" value="Znf_RING/FYVE/PHD"/>
</dbReference>
<organism evidence="16 17">
    <name type="scientific">Hesseltinella vesiculosa</name>
    <dbReference type="NCBI Taxonomy" id="101127"/>
    <lineage>
        <taxon>Eukaryota</taxon>
        <taxon>Fungi</taxon>
        <taxon>Fungi incertae sedis</taxon>
        <taxon>Mucoromycota</taxon>
        <taxon>Mucoromycotina</taxon>
        <taxon>Mucoromycetes</taxon>
        <taxon>Mucorales</taxon>
        <taxon>Cunninghamellaceae</taxon>
        <taxon>Hesseltinella</taxon>
    </lineage>
</organism>
<evidence type="ECO:0000256" key="2">
    <source>
        <dbReference type="ARBA" id="ARBA00004141"/>
    </source>
</evidence>
<protein>
    <recommendedName>
        <fullName evidence="4">RING-type E3 ubiquitin transferase</fullName>
        <ecNumber evidence="4">2.3.2.27</ecNumber>
    </recommendedName>
</protein>
<comment type="pathway">
    <text evidence="3">Protein modification; protein ubiquitination.</text>
</comment>
<accession>A0A1X2GFG4</accession>
<feature type="transmembrane region" description="Helical" evidence="14">
    <location>
        <begin position="765"/>
        <end position="785"/>
    </location>
</feature>
<dbReference type="FunFam" id="3.30.40.10:FF:000287">
    <property type="entry name" value="RING finger membrane protein"/>
    <property type="match status" value="1"/>
</dbReference>
<sequence length="1295" mass="146434">MEDEAICRVCRSESTPDHPLFHPCKCSGSIRFVHQDCLIEWLAHSKKKYCELCEYPFVFTPIYQPDMPDRLPVEVVFRQIGRRLASSIKLVLRGLVVAIVWLVILPYSTLWTWRFYFWSGETITMLAGPAGQASPPSPNITLEPAVEEVGEPASQTWLSQLMNMMTFPIVFQWRNFLSDCFEGQVITAVVIVVFIAAYLFREWVMQNLPLEEEAGNELVEEQEEAQPPMPQQPQPHLHQDMVLADGDDDELIQQQQVAIDTLLNAIHTIHSNEADIELERNELQARLNHMRQMLELKRQADEHKDATGSSSLPLPSDALSSHTHHYHHREEEDDQDPFTIDPHPGPQDKGKQVAENDHDGTLAFESASSTPRPYKNTWKPATSSPLASNAFSMDDMDPSLGEASMPPLPPLRTPSPPPVVQPPPPPLPRPEVFRMPPPPIEFAQEPPQEAAAEEDMEPFDFADDIDGVLEAVGMRGNPWMLLQNSVLMSLMVSLCLAVAVWIPYVVGRLVVTIKPVQFIQIPISVMRLITDPVVDFVLDRGIPALWVWVKEQLMHAHTLLPLGIQSAIHTITDQLSVLWSPAASPSSTAAVLTKHDAGSPLLPIFGWPFINASLASSKNASLITHLNVEQYQLQLETFASLALERWHGFAKGQSPMDRTVCILLGYLVLVLVGAWYLGRANARLQEQRRQQQPQLQQVQQGDTVHDILRQQGDFLKVVFFIVIELVIFPFACGVLLDLGTLPLFQGATVSTRWSFYQTNPYSSCFLHWFFGTGFLFGVAVFVALCREIVRPGVIWFIRDPNDPQFHPIREMIERPTIPLLQKILHSAMMYSGLIFAAVGVNVYLLNYFTSAFPLYVPFDKPFSTLALDLLAIQFLLSPLISYLQPRDYAKYLLNAWWQWTSGQLRLTSFFFGTRPAAEEGVQVRHTFMAWVLRKTAPVDDIDMQDVAIDASTQQDVEFIRNGQLLRVPKMDTVPVDPLRPMLVPVDPVDLTPLNENERLAGLHAAAAQSGDEAISTMIVYAPPYFNLRILLFIFLMWMSSSFLTWMVTVAPVCLGRWFFQWVIQQDQTIHDIYSFSVGMYLMVTMGMLVRWLQNNPVLTWTWWQACLSMTIKALFLVVTLGLIVPLFLGITVDLYLFMPLRYAHPDQPMVLHVSEDWAFGVAFLSIGYGILHALPTNPWQQFIDQVFPPIGAPGVENVYDFLSNVSLVMVTRSFLAPALVGSILLITIPGILAWGCVQLFDNASNMHLIRWTYPFVYCILLLGVVTYLSTRFFKICVKSIRDDTYLVGKQLHNLD</sequence>
<reference evidence="16 17" key="1">
    <citation type="submission" date="2016-07" db="EMBL/GenBank/DDBJ databases">
        <title>Pervasive Adenine N6-methylation of Active Genes in Fungi.</title>
        <authorList>
            <consortium name="DOE Joint Genome Institute"/>
            <person name="Mondo S.J."/>
            <person name="Dannebaum R.O."/>
            <person name="Kuo R.C."/>
            <person name="Labutti K."/>
            <person name="Haridas S."/>
            <person name="Kuo A."/>
            <person name="Salamov A."/>
            <person name="Ahrendt S.R."/>
            <person name="Lipzen A."/>
            <person name="Sullivan W."/>
            <person name="Andreopoulos W.B."/>
            <person name="Clum A."/>
            <person name="Lindquist E."/>
            <person name="Daum C."/>
            <person name="Ramamoorthy G.K."/>
            <person name="Gryganskyi A."/>
            <person name="Culley D."/>
            <person name="Magnuson J.K."/>
            <person name="James T.Y."/>
            <person name="O'Malley M.A."/>
            <person name="Stajich J.E."/>
            <person name="Spatafora J.W."/>
            <person name="Visel A."/>
            <person name="Grigoriev I.V."/>
        </authorList>
    </citation>
    <scope>NUCLEOTIDE SEQUENCE [LARGE SCALE GENOMIC DNA]</scope>
    <source>
        <strain evidence="16 17">NRRL 3301</strain>
    </source>
</reference>
<dbReference type="InterPro" id="IPR056521">
    <property type="entry name" value="MARCHF6-like_C"/>
</dbReference>
<evidence type="ECO:0000259" key="15">
    <source>
        <dbReference type="PROSITE" id="PS51292"/>
    </source>
</evidence>
<feature type="transmembrane region" description="Helical" evidence="14">
    <location>
        <begin position="865"/>
        <end position="883"/>
    </location>
</feature>
<feature type="transmembrane region" description="Helical" evidence="14">
    <location>
        <begin position="717"/>
        <end position="745"/>
    </location>
</feature>
<comment type="catalytic activity">
    <reaction evidence="1">
        <text>S-ubiquitinyl-[E2 ubiquitin-conjugating enzyme]-L-cysteine + [acceptor protein]-L-lysine = [E2 ubiquitin-conjugating enzyme]-L-cysteine + N(6)-ubiquitinyl-[acceptor protein]-L-lysine.</text>
        <dbReference type="EC" id="2.3.2.27"/>
    </reaction>
</comment>
<keyword evidence="8" id="KW-0863">Zinc-finger</keyword>
<evidence type="ECO:0000256" key="11">
    <source>
        <dbReference type="ARBA" id="ARBA00022989"/>
    </source>
</evidence>
<keyword evidence="7" id="KW-0479">Metal-binding</keyword>
<feature type="transmembrane region" description="Helical" evidence="14">
    <location>
        <begin position="1214"/>
        <end position="1234"/>
    </location>
</feature>
<proteinExistence type="predicted"/>
<keyword evidence="17" id="KW-1185">Reference proteome</keyword>
<feature type="region of interest" description="Disordered" evidence="13">
    <location>
        <begin position="299"/>
        <end position="423"/>
    </location>
</feature>
<evidence type="ECO:0000256" key="6">
    <source>
        <dbReference type="ARBA" id="ARBA00022692"/>
    </source>
</evidence>
<gene>
    <name evidence="16" type="ORF">DM01DRAFT_1306354</name>
</gene>